<evidence type="ECO:0000313" key="2">
    <source>
        <dbReference type="Proteomes" id="UP000032142"/>
    </source>
</evidence>
<evidence type="ECO:0000313" key="1">
    <source>
        <dbReference type="EMBL" id="KHG18749.1"/>
    </source>
</evidence>
<protein>
    <submittedName>
        <fullName evidence="1">Uncharacterized protein</fullName>
    </submittedName>
</protein>
<organism evidence="1 2">
    <name type="scientific">Gossypium arboreum</name>
    <name type="common">Tree cotton</name>
    <name type="synonym">Gossypium nanking</name>
    <dbReference type="NCBI Taxonomy" id="29729"/>
    <lineage>
        <taxon>Eukaryota</taxon>
        <taxon>Viridiplantae</taxon>
        <taxon>Streptophyta</taxon>
        <taxon>Embryophyta</taxon>
        <taxon>Tracheophyta</taxon>
        <taxon>Spermatophyta</taxon>
        <taxon>Magnoliopsida</taxon>
        <taxon>eudicotyledons</taxon>
        <taxon>Gunneridae</taxon>
        <taxon>Pentapetalae</taxon>
        <taxon>rosids</taxon>
        <taxon>malvids</taxon>
        <taxon>Malvales</taxon>
        <taxon>Malvaceae</taxon>
        <taxon>Malvoideae</taxon>
        <taxon>Gossypium</taxon>
    </lineage>
</organism>
<dbReference type="AlphaFoldDB" id="A0A0B0P3P8"/>
<dbReference type="EMBL" id="KN411311">
    <property type="protein sequence ID" value="KHG18749.1"/>
    <property type="molecule type" value="Genomic_DNA"/>
</dbReference>
<gene>
    <name evidence="1" type="ORF">F383_24511</name>
</gene>
<name>A0A0B0P3P8_GOSAR</name>
<dbReference type="Proteomes" id="UP000032142">
    <property type="component" value="Unassembled WGS sequence"/>
</dbReference>
<proteinExistence type="predicted"/>
<accession>A0A0B0P3P8</accession>
<reference evidence="2" key="1">
    <citation type="submission" date="2014-09" db="EMBL/GenBank/DDBJ databases">
        <authorList>
            <person name="Mudge J."/>
            <person name="Ramaraj T."/>
            <person name="Lindquist I.E."/>
            <person name="Bharti A.K."/>
            <person name="Sundararajan A."/>
            <person name="Cameron C.T."/>
            <person name="Woodward J.E."/>
            <person name="May G.D."/>
            <person name="Brubaker C."/>
            <person name="Broadhvest J."/>
            <person name="Wilkins T.A."/>
        </authorList>
    </citation>
    <scope>NUCLEOTIDE SEQUENCE</scope>
    <source>
        <strain evidence="2">cv. AKA8401</strain>
    </source>
</reference>
<keyword evidence="2" id="KW-1185">Reference proteome</keyword>
<sequence length="32" mass="3816">MTLNIRSHRFWVYITSSGIVSKILHNFYDFGI</sequence>